<dbReference type="SUPFAM" id="SSF48452">
    <property type="entry name" value="TPR-like"/>
    <property type="match status" value="1"/>
</dbReference>
<keyword evidence="1" id="KW-0802">TPR repeat</keyword>
<keyword evidence="3" id="KW-1185">Reference proteome</keyword>
<feature type="repeat" description="TPR" evidence="1">
    <location>
        <begin position="70"/>
        <end position="103"/>
    </location>
</feature>
<dbReference type="SMART" id="SM00028">
    <property type="entry name" value="TPR"/>
    <property type="match status" value="6"/>
</dbReference>
<evidence type="ECO:0000256" key="1">
    <source>
        <dbReference type="PROSITE-ProRule" id="PRU00339"/>
    </source>
</evidence>
<feature type="repeat" description="TPR" evidence="1">
    <location>
        <begin position="174"/>
        <end position="207"/>
    </location>
</feature>
<dbReference type="RefSeq" id="WP_289364290.1">
    <property type="nucleotide sequence ID" value="NZ_JAUCBP010000006.1"/>
</dbReference>
<dbReference type="Proteomes" id="UP001234343">
    <property type="component" value="Unassembled WGS sequence"/>
</dbReference>
<dbReference type="PANTHER" id="PTHR12558:SF13">
    <property type="entry name" value="CELL DIVISION CYCLE PROTEIN 27 HOMOLOG"/>
    <property type="match status" value="1"/>
</dbReference>
<dbReference type="InterPro" id="IPR011990">
    <property type="entry name" value="TPR-like_helical_dom_sf"/>
</dbReference>
<comment type="caution">
    <text evidence="2">The sequence shown here is derived from an EMBL/GenBank/DDBJ whole genome shotgun (WGS) entry which is preliminary data.</text>
</comment>
<feature type="repeat" description="TPR" evidence="1">
    <location>
        <begin position="208"/>
        <end position="241"/>
    </location>
</feature>
<proteinExistence type="predicted"/>
<organism evidence="2 3">
    <name type="scientific">Alteromonas arenosi</name>
    <dbReference type="NCBI Taxonomy" id="3055817"/>
    <lineage>
        <taxon>Bacteria</taxon>
        <taxon>Pseudomonadati</taxon>
        <taxon>Pseudomonadota</taxon>
        <taxon>Gammaproteobacteria</taxon>
        <taxon>Alteromonadales</taxon>
        <taxon>Alteromonadaceae</taxon>
        <taxon>Alteromonas/Salinimonas group</taxon>
        <taxon>Alteromonas</taxon>
    </lineage>
</organism>
<protein>
    <submittedName>
        <fullName evidence="2">2OG-Fe(II) oxygenase</fullName>
    </submittedName>
</protein>
<dbReference type="Pfam" id="PF04733">
    <property type="entry name" value="Coatomer_E"/>
    <property type="match status" value="1"/>
</dbReference>
<dbReference type="InterPro" id="IPR019734">
    <property type="entry name" value="TPR_rpt"/>
</dbReference>
<feature type="repeat" description="TPR" evidence="1">
    <location>
        <begin position="104"/>
        <end position="137"/>
    </location>
</feature>
<accession>A0ABT7SV50</accession>
<evidence type="ECO:0000313" key="3">
    <source>
        <dbReference type="Proteomes" id="UP001234343"/>
    </source>
</evidence>
<dbReference type="Gene3D" id="1.25.40.10">
    <property type="entry name" value="Tetratricopeptide repeat domain"/>
    <property type="match status" value="2"/>
</dbReference>
<gene>
    <name evidence="2" type="ORF">QTP81_05605</name>
</gene>
<dbReference type="Pfam" id="PF13759">
    <property type="entry name" value="2OG-FeII_Oxy_5"/>
    <property type="match status" value="1"/>
</dbReference>
<dbReference type="Pfam" id="PF14559">
    <property type="entry name" value="TPR_19"/>
    <property type="match status" value="2"/>
</dbReference>
<dbReference type="PROSITE" id="PS50005">
    <property type="entry name" value="TPR"/>
    <property type="match status" value="4"/>
</dbReference>
<reference evidence="2 3" key="1">
    <citation type="submission" date="2023-06" db="EMBL/GenBank/DDBJ databases">
        <title>Alteromonas sp. ASW11-36 isolated from intertidal sand.</title>
        <authorList>
            <person name="Li Y."/>
        </authorList>
    </citation>
    <scope>NUCLEOTIDE SEQUENCE [LARGE SCALE GENOMIC DNA]</scope>
    <source>
        <strain evidence="2 3">ASW11-36</strain>
    </source>
</reference>
<dbReference type="PANTHER" id="PTHR12558">
    <property type="entry name" value="CELL DIVISION CYCLE 16,23,27"/>
    <property type="match status" value="1"/>
</dbReference>
<evidence type="ECO:0000313" key="2">
    <source>
        <dbReference type="EMBL" id="MDM7860068.1"/>
    </source>
</evidence>
<dbReference type="InterPro" id="IPR012668">
    <property type="entry name" value="CHP02466"/>
</dbReference>
<name>A0ABT7SV50_9ALTE</name>
<dbReference type="Gene3D" id="2.60.120.620">
    <property type="entry name" value="q2cbj1_9rhob like domain"/>
    <property type="match status" value="1"/>
</dbReference>
<dbReference type="EMBL" id="JAUCBP010000006">
    <property type="protein sequence ID" value="MDM7860068.1"/>
    <property type="molecule type" value="Genomic_DNA"/>
</dbReference>
<sequence>MQNPITQQIIKLYQQRQYEWVIKQFESSLGVKQCDPQSGVCYANALRHSGNLSQANKVYRNLSKRFATVPFVLNGHANLLIAIGEFDNGINLLKKALQIDPKFLDGYINLARAYSLKKQFTLAEKSYRQALQTRPDDPQLLMGLASALQQNDKLGEAESIYQQLLIRLPSPWGIKLYLQYASLLRVKQNYRNAISLLEKAVQIEPNNVDVIINLAANHVLLQQHDAAIVFYEKAIAIAPLDASLQIEYAHVRWSLGIEEPFAKLMSAVRNTHASYELCIAALDLLLNAEQLDLTQVVIEAGVGKWQSDPTFMMFVARHHRLCNRLGEAQIAIRTAVTSSKGPPSVSIENERGYIALALGDGKTALNIYRKLQRRETDDQGWWTLYSTALKIEKAEREYHQLCDYDLVNVSSILSCKPAGFIPRLIDKLEHMHANSQHPIGQSLRGGTQTYEDIFDDPEPVIQELKTWIMERANAFTQAQAKNVQHPFLRHVGKALSFTGSWSVNLKVDGFHTSHFHPQGWLSGVFYVDIPPAVDAGGEGWLQFGKPEIDQLDLPADYVIKPESGTLVLFPSFMWHGTRPFTRGERRLTIAFDMVPAD</sequence>